<evidence type="ECO:0000313" key="1">
    <source>
        <dbReference type="EMBL" id="MBP2023350.1"/>
    </source>
</evidence>
<dbReference type="RefSeq" id="WP_021281137.1">
    <property type="nucleotide sequence ID" value="NZ_JAGGLL010000027.1"/>
</dbReference>
<accession>A0ABS4K6F4</accession>
<dbReference type="Pfam" id="PF04439">
    <property type="entry name" value="Adenyl_transf"/>
    <property type="match status" value="1"/>
</dbReference>
<proteinExistence type="predicted"/>
<comment type="caution">
    <text evidence="1">The sequence shown here is derived from an EMBL/GenBank/DDBJ whole genome shotgun (WGS) entry which is preliminary data.</text>
</comment>
<gene>
    <name evidence="1" type="ORF">J2Z44_003187</name>
</gene>
<dbReference type="Proteomes" id="UP001519308">
    <property type="component" value="Unassembled WGS sequence"/>
</dbReference>
<dbReference type="PIRSF" id="PIRSF000812">
    <property type="entry name" value="AAD"/>
    <property type="match status" value="1"/>
</dbReference>
<reference evidence="1 2" key="1">
    <citation type="submission" date="2021-03" db="EMBL/GenBank/DDBJ databases">
        <title>Genomic Encyclopedia of Type Strains, Phase IV (KMG-IV): sequencing the most valuable type-strain genomes for metagenomic binning, comparative biology and taxonomic classification.</title>
        <authorList>
            <person name="Goeker M."/>
        </authorList>
    </citation>
    <scope>NUCLEOTIDE SEQUENCE [LARGE SCALE GENOMIC DNA]</scope>
    <source>
        <strain evidence="1 2">DSM 28650</strain>
    </source>
</reference>
<dbReference type="GO" id="GO:0016779">
    <property type="term" value="F:nucleotidyltransferase activity"/>
    <property type="evidence" value="ECO:0007669"/>
    <property type="project" value="UniProtKB-KW"/>
</dbReference>
<organism evidence="1 2">
    <name type="scientific">Clostridium punense</name>
    <dbReference type="NCBI Taxonomy" id="1054297"/>
    <lineage>
        <taxon>Bacteria</taxon>
        <taxon>Bacillati</taxon>
        <taxon>Bacillota</taxon>
        <taxon>Clostridia</taxon>
        <taxon>Eubacteriales</taxon>
        <taxon>Clostridiaceae</taxon>
        <taxon>Clostridium</taxon>
    </lineage>
</organism>
<dbReference type="Gene3D" id="3.30.460.10">
    <property type="entry name" value="Beta Polymerase, domain 2"/>
    <property type="match status" value="1"/>
</dbReference>
<dbReference type="SUPFAM" id="SSF81631">
    <property type="entry name" value="PAP/OAS1 substrate-binding domain"/>
    <property type="match status" value="1"/>
</dbReference>
<dbReference type="InterPro" id="IPR007530">
    <property type="entry name" value="Aminoglycoside_adenylylTfrase"/>
</dbReference>
<protein>
    <submittedName>
        <fullName evidence="1">Aminoglycoside 6-adenylyltransferase</fullName>
        <ecNumber evidence="1">2.7.7.-</ecNumber>
    </submittedName>
</protein>
<sequence>MRSEKEIMDLIIRIAKEDERIRAVYMGGSRTNPMIEKDIYQDYDIVYVVTETKPFLEDKNWISVFGDIAVMQEPDLFDMAYGRKNNFHQSYTWLMLFKDGNRIDLGIKTKQEMLEDYLGDKLTLPLLDKDNCLPKTQAPTDEDYWVKKPTELQYICCCNEFWWCLNNVAKGIARDELPYAMWMYNVIVRNMVEKMIEWHIGTNTNFSVSPGKQGKNFKKYLTKELYEMYSKTYTDSNYENFWAAVFTACELFRTIALAVGEELGYKYNKDEDENMTEYLLKVKNNCVV</sequence>
<dbReference type="EC" id="2.7.7.-" evidence="1"/>
<dbReference type="InterPro" id="IPR043519">
    <property type="entry name" value="NT_sf"/>
</dbReference>
<dbReference type="EMBL" id="JAGGLL010000027">
    <property type="protein sequence ID" value="MBP2023350.1"/>
    <property type="molecule type" value="Genomic_DNA"/>
</dbReference>
<dbReference type="Gene3D" id="1.20.120.330">
    <property type="entry name" value="Nucleotidyltransferases domain 2"/>
    <property type="match status" value="1"/>
</dbReference>
<name>A0ABS4K6F4_9CLOT</name>
<dbReference type="SUPFAM" id="SSF81301">
    <property type="entry name" value="Nucleotidyltransferase"/>
    <property type="match status" value="1"/>
</dbReference>
<keyword evidence="1" id="KW-0548">Nucleotidyltransferase</keyword>
<keyword evidence="1" id="KW-0808">Transferase</keyword>
<evidence type="ECO:0000313" key="2">
    <source>
        <dbReference type="Proteomes" id="UP001519308"/>
    </source>
</evidence>
<keyword evidence="2" id="KW-1185">Reference proteome</keyword>